<dbReference type="InterPro" id="IPR002048">
    <property type="entry name" value="EF_hand_dom"/>
</dbReference>
<evidence type="ECO:0000313" key="4">
    <source>
        <dbReference type="Proteomes" id="UP001595764"/>
    </source>
</evidence>
<feature type="compositionally biased region" description="Polar residues" evidence="1">
    <location>
        <begin position="1"/>
        <end position="12"/>
    </location>
</feature>
<protein>
    <recommendedName>
        <fullName evidence="2">EF-hand domain-containing protein</fullName>
    </recommendedName>
</protein>
<dbReference type="PROSITE" id="PS00018">
    <property type="entry name" value="EF_HAND_1"/>
    <property type="match status" value="1"/>
</dbReference>
<dbReference type="Proteomes" id="UP001595764">
    <property type="component" value="Unassembled WGS sequence"/>
</dbReference>
<keyword evidence="4" id="KW-1185">Reference proteome</keyword>
<name>A0ABV7QXE8_9PSEU</name>
<evidence type="ECO:0000256" key="1">
    <source>
        <dbReference type="SAM" id="MobiDB-lite"/>
    </source>
</evidence>
<comment type="caution">
    <text evidence="3">The sequence shown here is derived from an EMBL/GenBank/DDBJ whole genome shotgun (WGS) entry which is preliminary data.</text>
</comment>
<organism evidence="3 4">
    <name type="scientific">Amycolatopsis halotolerans</name>
    <dbReference type="NCBI Taxonomy" id="330083"/>
    <lineage>
        <taxon>Bacteria</taxon>
        <taxon>Bacillati</taxon>
        <taxon>Actinomycetota</taxon>
        <taxon>Actinomycetes</taxon>
        <taxon>Pseudonocardiales</taxon>
        <taxon>Pseudonocardiaceae</taxon>
        <taxon>Amycolatopsis</taxon>
    </lineage>
</organism>
<accession>A0ABV7QXE8</accession>
<evidence type="ECO:0000313" key="3">
    <source>
        <dbReference type="EMBL" id="MFC3516899.1"/>
    </source>
</evidence>
<proteinExistence type="predicted"/>
<dbReference type="RefSeq" id="WP_377870242.1">
    <property type="nucleotide sequence ID" value="NZ_JBHMAY010000021.1"/>
</dbReference>
<reference evidence="4" key="1">
    <citation type="journal article" date="2019" name="Int. J. Syst. Evol. Microbiol.">
        <title>The Global Catalogue of Microorganisms (GCM) 10K type strain sequencing project: providing services to taxonomists for standard genome sequencing and annotation.</title>
        <authorList>
            <consortium name="The Broad Institute Genomics Platform"/>
            <consortium name="The Broad Institute Genome Sequencing Center for Infectious Disease"/>
            <person name="Wu L."/>
            <person name="Ma J."/>
        </authorList>
    </citation>
    <scope>NUCLEOTIDE SEQUENCE [LARGE SCALE GENOMIC DNA]</scope>
    <source>
        <strain evidence="4">CGMCC 4.7682</strain>
    </source>
</reference>
<dbReference type="PROSITE" id="PS50222">
    <property type="entry name" value="EF_HAND_2"/>
    <property type="match status" value="1"/>
</dbReference>
<evidence type="ECO:0000259" key="2">
    <source>
        <dbReference type="PROSITE" id="PS50222"/>
    </source>
</evidence>
<sequence length="206" mass="21686">MADTTTQENTSPEGEENTAGTEEGTDATPEGAESLGDAGKKALDSMKAKWKAEQKRARELEDQLAKATAPAEGEEPTAEAIRAEADKAATARANARIVKAEIKAAAAGKLTDPADALLHLDISEFDVDDNGNVDAEEVAGAIEKLIRDKPYLATATGKRFEGTADQGARPGKATAQLTRDDLKKMTAAEINKARADGRLNKILGIN</sequence>
<feature type="compositionally biased region" description="Low complexity" evidence="1">
    <location>
        <begin position="17"/>
        <end position="33"/>
    </location>
</feature>
<feature type="domain" description="EF-hand" evidence="2">
    <location>
        <begin position="113"/>
        <end position="148"/>
    </location>
</feature>
<gene>
    <name evidence="3" type="ORF">ACFORO_42505</name>
</gene>
<dbReference type="InterPro" id="IPR018247">
    <property type="entry name" value="EF_Hand_1_Ca_BS"/>
</dbReference>
<feature type="region of interest" description="Disordered" evidence="1">
    <location>
        <begin position="1"/>
        <end position="93"/>
    </location>
</feature>
<dbReference type="EMBL" id="JBHRWI010000070">
    <property type="protein sequence ID" value="MFC3516899.1"/>
    <property type="molecule type" value="Genomic_DNA"/>
</dbReference>
<feature type="compositionally biased region" description="Basic and acidic residues" evidence="1">
    <location>
        <begin position="38"/>
        <end position="64"/>
    </location>
</feature>